<dbReference type="OMA" id="WEANDIK"/>
<evidence type="ECO:0000313" key="5">
    <source>
        <dbReference type="EMBL" id="CAE8634139.1"/>
    </source>
</evidence>
<dbReference type="OrthoDB" id="441892at2759"/>
<evidence type="ECO:0000256" key="2">
    <source>
        <dbReference type="ARBA" id="ARBA00022679"/>
    </source>
</evidence>
<dbReference type="Gene3D" id="3.40.50.150">
    <property type="entry name" value="Vaccinia Virus protein VP39"/>
    <property type="match status" value="1"/>
</dbReference>
<dbReference type="InterPro" id="IPR029063">
    <property type="entry name" value="SAM-dependent_MTases_sf"/>
</dbReference>
<evidence type="ECO:0000313" key="6">
    <source>
        <dbReference type="Proteomes" id="UP000654075"/>
    </source>
</evidence>
<dbReference type="GO" id="GO:0008119">
    <property type="term" value="F:thiopurine S-methyltransferase activity"/>
    <property type="evidence" value="ECO:0007669"/>
    <property type="project" value="TreeGrafter"/>
</dbReference>
<dbReference type="AlphaFoldDB" id="A0A813H8E6"/>
<evidence type="ECO:0000256" key="3">
    <source>
        <dbReference type="ARBA" id="ARBA00022691"/>
    </source>
</evidence>
<keyword evidence="3" id="KW-0949">S-adenosyl-L-methionine</keyword>
<keyword evidence="1" id="KW-0489">Methyltransferase</keyword>
<name>A0A813H8E6_POLGL</name>
<dbReference type="EMBL" id="CAJNNV010030917">
    <property type="protein sequence ID" value="CAE8634139.1"/>
    <property type="molecule type" value="Genomic_DNA"/>
</dbReference>
<feature type="transmembrane region" description="Helical" evidence="4">
    <location>
        <begin position="408"/>
        <end position="427"/>
    </location>
</feature>
<evidence type="ECO:0000256" key="4">
    <source>
        <dbReference type="SAM" id="Phobius"/>
    </source>
</evidence>
<dbReference type="Pfam" id="PF05724">
    <property type="entry name" value="TPMT"/>
    <property type="match status" value="2"/>
</dbReference>
<comment type="caution">
    <text evidence="5">The sequence shown here is derived from an EMBL/GenBank/DDBJ whole genome shotgun (WGS) entry which is preliminary data.</text>
</comment>
<proteinExistence type="predicted"/>
<gene>
    <name evidence="5" type="ORF">PGLA1383_LOCUS49811</name>
</gene>
<dbReference type="PANTHER" id="PTHR10259">
    <property type="entry name" value="THIOPURINE S-METHYLTRANSFERASE"/>
    <property type="match status" value="1"/>
</dbReference>
<dbReference type="GO" id="GO:0032259">
    <property type="term" value="P:methylation"/>
    <property type="evidence" value="ECO:0007669"/>
    <property type="project" value="UniProtKB-KW"/>
</dbReference>
<keyword evidence="4" id="KW-0812">Transmembrane</keyword>
<keyword evidence="4" id="KW-0472">Membrane</keyword>
<reference evidence="5" key="1">
    <citation type="submission" date="2021-02" db="EMBL/GenBank/DDBJ databases">
        <authorList>
            <person name="Dougan E. K."/>
            <person name="Rhodes N."/>
            <person name="Thang M."/>
            <person name="Chan C."/>
        </authorList>
    </citation>
    <scope>NUCLEOTIDE SEQUENCE</scope>
</reference>
<protein>
    <recommendedName>
        <fullName evidence="7">Thiopurine S-methyltransferase</fullName>
    </recommendedName>
</protein>
<accession>A0A813H8E6</accession>
<organism evidence="5 6">
    <name type="scientific">Polarella glacialis</name>
    <name type="common">Dinoflagellate</name>
    <dbReference type="NCBI Taxonomy" id="89957"/>
    <lineage>
        <taxon>Eukaryota</taxon>
        <taxon>Sar</taxon>
        <taxon>Alveolata</taxon>
        <taxon>Dinophyceae</taxon>
        <taxon>Suessiales</taxon>
        <taxon>Suessiaceae</taxon>
        <taxon>Polarella</taxon>
    </lineage>
</organism>
<keyword evidence="2" id="KW-0808">Transferase</keyword>
<keyword evidence="4" id="KW-1133">Transmembrane helix</keyword>
<dbReference type="PROSITE" id="PS51585">
    <property type="entry name" value="SAM_MT_TPMT"/>
    <property type="match status" value="1"/>
</dbReference>
<evidence type="ECO:0008006" key="7">
    <source>
        <dbReference type="Google" id="ProtNLM"/>
    </source>
</evidence>
<evidence type="ECO:0000256" key="1">
    <source>
        <dbReference type="ARBA" id="ARBA00022603"/>
    </source>
</evidence>
<dbReference type="InterPro" id="IPR008854">
    <property type="entry name" value="TPMT"/>
</dbReference>
<sequence>MRSLRPLRSLRSLRSSATSATPLTPASVLLAQRPACDPDSALALPGRQHDHGKERPQGAALFGFVGAAGAVALALLQPPVQCYFEENPDGSTDRIKRWATRSWAIPAGQAPRFHLKAVNPMLEKHLARWSKGMSPAEEGSALSVLVPLCGKTFDMPFLCENGYGVVGVEGVPRAIMEFRAEHRMRVKGFKSRDILSPGEKGSWEKGVSFGPSDQFAGSRFGQVFKKGEQGIGYYRDKPAVWSGKVNAGKKSLPLHVIEGDMFDVTPQMISAATFVKDGRFDLAFDRGSLVAIPPESREQYVSTLSQLIRPGGRILLVALDYDQEKVPYNSKRNAPPPFSVTGEHVRALFPAGAWSVEVLEDHVEDMSSQPAFKDVKVREVVYLIEKRGRGGSGGPTASSGQGGIPPCVLWLGGAVAVLGGAAAWIFAGSRQ</sequence>
<dbReference type="SUPFAM" id="SSF53335">
    <property type="entry name" value="S-adenosyl-L-methionine-dependent methyltransferases"/>
    <property type="match status" value="1"/>
</dbReference>
<keyword evidence="6" id="KW-1185">Reference proteome</keyword>
<dbReference type="CDD" id="cd02440">
    <property type="entry name" value="AdoMet_MTases"/>
    <property type="match status" value="1"/>
</dbReference>
<dbReference type="PANTHER" id="PTHR10259:SF11">
    <property type="entry name" value="THIOPURINE S-METHYLTRANSFERASE"/>
    <property type="match status" value="1"/>
</dbReference>
<dbReference type="Proteomes" id="UP000654075">
    <property type="component" value="Unassembled WGS sequence"/>
</dbReference>